<feature type="non-terminal residue" evidence="1">
    <location>
        <position position="1"/>
    </location>
</feature>
<keyword evidence="2" id="KW-1185">Reference proteome</keyword>
<dbReference type="Proteomes" id="UP000078540">
    <property type="component" value="Unassembled WGS sequence"/>
</dbReference>
<sequence>IYYKPVTLFADDSPIEFVISGHGENYLYISHSHLRIHVESERRESISVAPGGAKVVNHSMFPSNFLLIGGGGNIPNYMDDMLDSSNRNTMLERRAHTFKEITRYISLITVTFNQDKFLINQKYAFLMPTRKKNKNKPGCYSHTLSKIIARYSLRRIEIKTFMIHIVGESVDNTIFDNKKFNGDRKLNPFNFKTYGINFFSLYVDDMQIPSRLIQPDLSAEHWNLVKYGSLRLEMRFEKDLSVTINCIIYAELASMPFDNVLKIDSSRQVIVDFSG</sequence>
<reference evidence="1 2" key="1">
    <citation type="submission" date="2015-09" db="EMBL/GenBank/DDBJ databases">
        <title>Atta colombica WGS genome.</title>
        <authorList>
            <person name="Nygaard S."/>
            <person name="Hu H."/>
            <person name="Boomsma J."/>
            <person name="Zhang G."/>
        </authorList>
    </citation>
    <scope>NUCLEOTIDE SEQUENCE [LARGE SCALE GENOMIC DNA]</scope>
    <source>
        <strain evidence="1">Treedump-2</strain>
        <tissue evidence="1">Whole body</tissue>
    </source>
</reference>
<protein>
    <submittedName>
        <fullName evidence="1">Uncharacterized protein</fullName>
    </submittedName>
</protein>
<name>A0A195BWQ8_9HYME</name>
<evidence type="ECO:0000313" key="2">
    <source>
        <dbReference type="Proteomes" id="UP000078540"/>
    </source>
</evidence>
<proteinExistence type="predicted"/>
<evidence type="ECO:0000313" key="1">
    <source>
        <dbReference type="EMBL" id="KYM93069.1"/>
    </source>
</evidence>
<dbReference type="STRING" id="520822.A0A195BWQ8"/>
<gene>
    <name evidence="1" type="ORF">ALC53_00301</name>
</gene>
<dbReference type="AlphaFoldDB" id="A0A195BWQ8"/>
<dbReference type="EMBL" id="KQ976395">
    <property type="protein sequence ID" value="KYM93069.1"/>
    <property type="molecule type" value="Genomic_DNA"/>
</dbReference>
<accession>A0A195BWQ8</accession>
<organism evidence="1 2">
    <name type="scientific">Atta colombica</name>
    <dbReference type="NCBI Taxonomy" id="520822"/>
    <lineage>
        <taxon>Eukaryota</taxon>
        <taxon>Metazoa</taxon>
        <taxon>Ecdysozoa</taxon>
        <taxon>Arthropoda</taxon>
        <taxon>Hexapoda</taxon>
        <taxon>Insecta</taxon>
        <taxon>Pterygota</taxon>
        <taxon>Neoptera</taxon>
        <taxon>Endopterygota</taxon>
        <taxon>Hymenoptera</taxon>
        <taxon>Apocrita</taxon>
        <taxon>Aculeata</taxon>
        <taxon>Formicoidea</taxon>
        <taxon>Formicidae</taxon>
        <taxon>Myrmicinae</taxon>
        <taxon>Atta</taxon>
    </lineage>
</organism>